<dbReference type="GeneID" id="19945462"/>
<dbReference type="EMBL" id="JH767143">
    <property type="protein sequence ID" value="EQC37707.1"/>
    <property type="molecule type" value="Genomic_DNA"/>
</dbReference>
<dbReference type="OrthoDB" id="105949at2759"/>
<dbReference type="eggNOG" id="ENOG502S6QQ">
    <property type="taxonomic scope" value="Eukaryota"/>
</dbReference>
<reference evidence="1 2" key="1">
    <citation type="submission" date="2012-04" db="EMBL/GenBank/DDBJ databases">
        <title>The Genome Sequence of Saprolegnia declina VS20.</title>
        <authorList>
            <consortium name="The Broad Institute Genome Sequencing Platform"/>
            <person name="Russ C."/>
            <person name="Nusbaum C."/>
            <person name="Tyler B."/>
            <person name="van West P."/>
            <person name="Dieguez-Uribeondo J."/>
            <person name="de Bruijn I."/>
            <person name="Tripathy S."/>
            <person name="Jiang R."/>
            <person name="Young S.K."/>
            <person name="Zeng Q."/>
            <person name="Gargeya S."/>
            <person name="Fitzgerald M."/>
            <person name="Haas B."/>
            <person name="Abouelleil A."/>
            <person name="Alvarado L."/>
            <person name="Arachchi H.M."/>
            <person name="Berlin A."/>
            <person name="Chapman S.B."/>
            <person name="Goldberg J."/>
            <person name="Griggs A."/>
            <person name="Gujja S."/>
            <person name="Hansen M."/>
            <person name="Howarth C."/>
            <person name="Imamovic A."/>
            <person name="Larimer J."/>
            <person name="McCowen C."/>
            <person name="Montmayeur A."/>
            <person name="Murphy C."/>
            <person name="Neiman D."/>
            <person name="Pearson M."/>
            <person name="Priest M."/>
            <person name="Roberts A."/>
            <person name="Saif S."/>
            <person name="Shea T."/>
            <person name="Sisk P."/>
            <person name="Sykes S."/>
            <person name="Wortman J."/>
            <person name="Nusbaum C."/>
            <person name="Birren B."/>
        </authorList>
    </citation>
    <scope>NUCLEOTIDE SEQUENCE [LARGE SCALE GENOMIC DNA]</scope>
    <source>
        <strain evidence="1 2">VS20</strain>
    </source>
</reference>
<proteinExistence type="predicted"/>
<gene>
    <name evidence="1" type="ORF">SDRG_04735</name>
</gene>
<evidence type="ECO:0000313" key="1">
    <source>
        <dbReference type="EMBL" id="EQC37707.1"/>
    </source>
</evidence>
<dbReference type="RefSeq" id="XP_008608640.1">
    <property type="nucleotide sequence ID" value="XM_008610418.1"/>
</dbReference>
<accession>T0S4N7</accession>
<protein>
    <submittedName>
        <fullName evidence="1">Uncharacterized protein</fullName>
    </submittedName>
</protein>
<sequence>MAWTISFMKDDCTCNAPTLFSLKYLRTHRAGSVKYIRCFPHCCPEHSFTNFCTTSLGIRVSNVAHESLDDVAFLRFHITTDALLQPGHEIAQRAVLDDVRSLANPKGDWIPSHMGQYNAQNQELSFRFNHNNSVGWHYGWMGTSTKAHRTCTHYLVAYILRPVSASIFRVLAVQPSPPFIVMSYRRACFFCQKHKPSEAKPASGDGDSCHCEGEFNVSEGLLPETPAPRRSALNTPLPSASLSVASMASGTVSAPRISLAECQLAILLFFVQEIPASVFLVDARVRSVVTSRLFRPLLARFGATTAEHPPLMAPSGARRPTSLVEPIQILCLEILSSVLDFFLDVNPRLFSSYVAVLFNRDQLYEAYASWLAEIHGVVVSHLGRHSETNLTQLVARIVQLSSQVDELRPVQTKLTQLHKMDAQASPGFDYFVAQLREVFLATAPTPRRPATSVFTRHWTYRQTIAHTYAPGVDDPALLSLVRAALIGFAFDARLDETTLSVHSALSVYETIPAVFELDGVGHVFRVLPHGESSLCQVAGLSHGDYAGDVDGDTIRLQLFSWPLGDDRAAHIVRLTLVADDEALDATVAVSRAVLTQPMDISTSTAAARIDAFAARETPVVSYHVVYEPRPDHNVS</sequence>
<keyword evidence="2" id="KW-1185">Reference proteome</keyword>
<dbReference type="OMA" id="AWTISFM"/>
<dbReference type="InParanoid" id="T0S4N7"/>
<dbReference type="AlphaFoldDB" id="T0S4N7"/>
<dbReference type="VEuPathDB" id="FungiDB:SDRG_04735"/>
<dbReference type="Proteomes" id="UP000030762">
    <property type="component" value="Unassembled WGS sequence"/>
</dbReference>
<organism evidence="1 2">
    <name type="scientific">Saprolegnia diclina (strain VS20)</name>
    <dbReference type="NCBI Taxonomy" id="1156394"/>
    <lineage>
        <taxon>Eukaryota</taxon>
        <taxon>Sar</taxon>
        <taxon>Stramenopiles</taxon>
        <taxon>Oomycota</taxon>
        <taxon>Saprolegniomycetes</taxon>
        <taxon>Saprolegniales</taxon>
        <taxon>Saprolegniaceae</taxon>
        <taxon>Saprolegnia</taxon>
    </lineage>
</organism>
<evidence type="ECO:0000313" key="2">
    <source>
        <dbReference type="Proteomes" id="UP000030762"/>
    </source>
</evidence>
<name>T0S4N7_SAPDV</name>